<evidence type="ECO:0000313" key="3">
    <source>
        <dbReference type="Proteomes" id="UP000054007"/>
    </source>
</evidence>
<reference evidence="2 3" key="1">
    <citation type="journal article" date="2015" name="Fungal Genet. Biol.">
        <title>Evolution of novel wood decay mechanisms in Agaricales revealed by the genome sequences of Fistulina hepatica and Cylindrobasidium torrendii.</title>
        <authorList>
            <person name="Floudas D."/>
            <person name="Held B.W."/>
            <person name="Riley R."/>
            <person name="Nagy L.G."/>
            <person name="Koehler G."/>
            <person name="Ransdell A.S."/>
            <person name="Younus H."/>
            <person name="Chow J."/>
            <person name="Chiniquy J."/>
            <person name="Lipzen A."/>
            <person name="Tritt A."/>
            <person name="Sun H."/>
            <person name="Haridas S."/>
            <person name="LaButti K."/>
            <person name="Ohm R.A."/>
            <person name="Kues U."/>
            <person name="Blanchette R.A."/>
            <person name="Grigoriev I.V."/>
            <person name="Minto R.E."/>
            <person name="Hibbett D.S."/>
        </authorList>
    </citation>
    <scope>NUCLEOTIDE SEQUENCE [LARGE SCALE GENOMIC DNA]</scope>
    <source>
        <strain evidence="2 3">FP15055 ss-10</strain>
    </source>
</reference>
<feature type="region of interest" description="Disordered" evidence="1">
    <location>
        <begin position="1"/>
        <end position="25"/>
    </location>
</feature>
<dbReference type="EMBL" id="KN880635">
    <property type="protein sequence ID" value="KIY64440.1"/>
    <property type="molecule type" value="Genomic_DNA"/>
</dbReference>
<evidence type="ECO:0000256" key="1">
    <source>
        <dbReference type="SAM" id="MobiDB-lite"/>
    </source>
</evidence>
<gene>
    <name evidence="2" type="ORF">CYLTODRAFT_445994</name>
</gene>
<dbReference type="Proteomes" id="UP000054007">
    <property type="component" value="Unassembled WGS sequence"/>
</dbReference>
<organism evidence="2 3">
    <name type="scientific">Cylindrobasidium torrendii FP15055 ss-10</name>
    <dbReference type="NCBI Taxonomy" id="1314674"/>
    <lineage>
        <taxon>Eukaryota</taxon>
        <taxon>Fungi</taxon>
        <taxon>Dikarya</taxon>
        <taxon>Basidiomycota</taxon>
        <taxon>Agaricomycotina</taxon>
        <taxon>Agaricomycetes</taxon>
        <taxon>Agaricomycetidae</taxon>
        <taxon>Agaricales</taxon>
        <taxon>Marasmiineae</taxon>
        <taxon>Physalacriaceae</taxon>
        <taxon>Cylindrobasidium</taxon>
    </lineage>
</organism>
<accession>A0A0D7B2K1</accession>
<sequence length="155" mass="16642">MSSSPGRRAQTNNKYIASTSMSTPSASVSGVSLASGLRPVPVAFSPLFTTLSPPETHSRSRTLHTHYYEPYRFLSSVHVEILAVRSVSIAISERTHCNAALLEELGFGGATQTAGSEGNIVYLLLDATLQRLLPDEGANKSTPARLFKLFYAAKA</sequence>
<keyword evidence="3" id="KW-1185">Reference proteome</keyword>
<protein>
    <submittedName>
        <fullName evidence="2">Uncharacterized protein</fullName>
    </submittedName>
</protein>
<feature type="compositionally biased region" description="Polar residues" evidence="1">
    <location>
        <begin position="1"/>
        <end position="16"/>
    </location>
</feature>
<proteinExistence type="predicted"/>
<name>A0A0D7B2K1_9AGAR</name>
<evidence type="ECO:0000313" key="2">
    <source>
        <dbReference type="EMBL" id="KIY64440.1"/>
    </source>
</evidence>
<dbReference type="AlphaFoldDB" id="A0A0D7B2K1"/>